<organism evidence="2 3">
    <name type="scientific">Streptomyces nitrosporeus</name>
    <dbReference type="NCBI Taxonomy" id="28894"/>
    <lineage>
        <taxon>Bacteria</taxon>
        <taxon>Bacillati</taxon>
        <taxon>Actinomycetota</taxon>
        <taxon>Actinomycetes</taxon>
        <taxon>Kitasatosporales</taxon>
        <taxon>Streptomycetaceae</taxon>
        <taxon>Streptomyces</taxon>
    </lineage>
</organism>
<evidence type="ECO:0000259" key="1">
    <source>
        <dbReference type="Pfam" id="PF03756"/>
    </source>
</evidence>
<dbReference type="OrthoDB" id="7838374at2"/>
<dbReference type="Proteomes" id="UP000326178">
    <property type="component" value="Chromosome"/>
</dbReference>
<dbReference type="InterPro" id="IPR047757">
    <property type="entry name" value="AfsA-like"/>
</dbReference>
<accession>A0A5J6F9H9</accession>
<dbReference type="KEGG" id="snk:CP967_15135"/>
<evidence type="ECO:0000313" key="3">
    <source>
        <dbReference type="Proteomes" id="UP000326178"/>
    </source>
</evidence>
<keyword evidence="3" id="KW-1185">Reference proteome</keyword>
<reference evidence="2 3" key="1">
    <citation type="submission" date="2017-09" db="EMBL/GenBank/DDBJ databases">
        <authorList>
            <person name="Lee N."/>
            <person name="Cho B.-K."/>
        </authorList>
    </citation>
    <scope>NUCLEOTIDE SEQUENCE [LARGE SCALE GENOMIC DNA]</scope>
    <source>
        <strain evidence="2 3">ATCC 12769</strain>
    </source>
</reference>
<dbReference type="GO" id="GO:0016740">
    <property type="term" value="F:transferase activity"/>
    <property type="evidence" value="ECO:0007669"/>
    <property type="project" value="InterPro"/>
</dbReference>
<feature type="domain" description="A-factor biosynthesis hotdog" evidence="1">
    <location>
        <begin position="184"/>
        <end position="258"/>
    </location>
</feature>
<dbReference type="AlphaFoldDB" id="A0A5J6F9H9"/>
<dbReference type="Pfam" id="PF03756">
    <property type="entry name" value="AfsA"/>
    <property type="match status" value="2"/>
</dbReference>
<dbReference type="RefSeq" id="WP_150488479.1">
    <property type="nucleotide sequence ID" value="NZ_BMUV01000013.1"/>
</dbReference>
<feature type="domain" description="A-factor biosynthesis hotdog" evidence="1">
    <location>
        <begin position="19"/>
        <end position="151"/>
    </location>
</feature>
<gene>
    <name evidence="2" type="ORF">CP967_15135</name>
</gene>
<protein>
    <submittedName>
        <fullName evidence="2">Adhesin</fullName>
    </submittedName>
</protein>
<name>A0A5J6F9H9_9ACTN</name>
<dbReference type="NCBIfam" id="NF041195">
    <property type="entry name" value="ScbA_BarX_GamBu"/>
    <property type="match status" value="1"/>
</dbReference>
<dbReference type="InterPro" id="IPR005509">
    <property type="entry name" value="AfsA_hotdog_dom"/>
</dbReference>
<proteinExistence type="predicted"/>
<evidence type="ECO:0000313" key="2">
    <source>
        <dbReference type="EMBL" id="QEU73159.1"/>
    </source>
</evidence>
<dbReference type="EMBL" id="CP023702">
    <property type="protein sequence ID" value="QEU73159.1"/>
    <property type="molecule type" value="Genomic_DNA"/>
</dbReference>
<sequence length="302" mass="32592">MLQASAQVASARPVVPMELVHRRRARDVVPTDWAHISGDRFLVRGAWPADHGFFAPRDGLHDALLLVESMRQSTILISHDAYGVPAGHHFLMWELDYTTNPGRLAVREGPEVELEVEFSEITRGSGRPTGMCSKVTVRRGGHTAGTGTSRIKLLGAKTYARVRGELPQAPPPPAPAGALMAPHAVGRTRSRDVLLVPTVRQGLWRLRVDTSHTTLYQGPKDHIPGMVLIEAARQAAHALVGPAALVPLRGNNAFHRYAEFRSPLWIEAVRGPGGHTVTVTGRQDGSPVFTSTVTTGGAGAVR</sequence>